<keyword evidence="2" id="KW-1185">Reference proteome</keyword>
<protein>
    <submittedName>
        <fullName evidence="1">Uncharacterized protein</fullName>
    </submittedName>
</protein>
<accession>A0ABX6IQZ2</accession>
<evidence type="ECO:0000313" key="2">
    <source>
        <dbReference type="Proteomes" id="UP000512184"/>
    </source>
</evidence>
<dbReference type="Proteomes" id="UP000512184">
    <property type="component" value="Chromosome"/>
</dbReference>
<evidence type="ECO:0000313" key="1">
    <source>
        <dbReference type="EMBL" id="QHP83604.1"/>
    </source>
</evidence>
<organism evidence="1 2">
    <name type="scientific">Chlamydia suis</name>
    <dbReference type="NCBI Taxonomy" id="83559"/>
    <lineage>
        <taxon>Bacteria</taxon>
        <taxon>Pseudomonadati</taxon>
        <taxon>Chlamydiota</taxon>
        <taxon>Chlamydiia</taxon>
        <taxon>Chlamydiales</taxon>
        <taxon>Chlamydiaceae</taxon>
        <taxon>Chlamydia/Chlamydophila group</taxon>
        <taxon>Chlamydia</taxon>
    </lineage>
</organism>
<gene>
    <name evidence="1" type="primary">hypothetical protein</name>
    <name evidence="1" type="ORF">Chls_729</name>
</gene>
<dbReference type="EMBL" id="CP035278">
    <property type="protein sequence ID" value="QHP83604.1"/>
    <property type="molecule type" value="Genomic_DNA"/>
</dbReference>
<sequence>MSEESPDFIRKDAGEIPGAERLRKVQQKTLRYKLQNL</sequence>
<name>A0ABX6IQZ2_9CHLA</name>
<proteinExistence type="predicted"/>
<reference evidence="1" key="1">
    <citation type="submission" date="2019-01" db="EMBL/GenBank/DDBJ databases">
        <title>Whole genome sequencing and annotation enables comparative genome analysis that reveals unique features of the Chlamydia suis R19 Genome.</title>
        <authorList>
            <person name="Dimond Z.E."/>
        </authorList>
    </citation>
    <scope>NUCLEOTIDE SEQUENCE [LARGE SCALE GENOMIC DNA]</scope>
    <source>
        <strain evidence="1">R19</strain>
    </source>
</reference>